<dbReference type="GO" id="GO:0008088">
    <property type="term" value="P:axo-dendritic transport"/>
    <property type="evidence" value="ECO:0000318"/>
    <property type="project" value="GO_Central"/>
</dbReference>
<dbReference type="OMA" id="ACCLNGP"/>
<dbReference type="OrthoDB" id="2018754at2759"/>
<proteinExistence type="predicted"/>
<dbReference type="Pfam" id="PF14649">
    <property type="entry name" value="Spatacsin_C"/>
    <property type="match status" value="1"/>
</dbReference>
<evidence type="ECO:0000313" key="4">
    <source>
        <dbReference type="Xenbase" id="XB-GENE-5868352"/>
    </source>
</evidence>
<evidence type="ECO:0000313" key="2">
    <source>
        <dbReference type="Proteomes" id="UP000008143"/>
    </source>
</evidence>
<dbReference type="Xenbase" id="XB-GENE-5868352">
    <property type="gene designation" value="spg11"/>
</dbReference>
<dbReference type="CTD" id="80208"/>
<dbReference type="PANTHER" id="PTHR13650:SF0">
    <property type="entry name" value="SPATACSIN"/>
    <property type="match status" value="1"/>
</dbReference>
<name>A0A8J0QIC3_XENTR</name>
<gene>
    <name evidence="3 4" type="primary">spg11</name>
</gene>
<reference evidence="3" key="2">
    <citation type="submission" date="2025-08" db="UniProtKB">
        <authorList>
            <consortium name="RefSeq"/>
        </authorList>
    </citation>
    <scope>IDENTIFICATION</scope>
</reference>
<feature type="domain" description="Spatacsin C-terminal" evidence="1">
    <location>
        <begin position="2010"/>
        <end position="2299"/>
    </location>
</feature>
<accession>A0A8J0QIC3</accession>
<dbReference type="InterPro" id="IPR028107">
    <property type="entry name" value="Spatacsin_C_dom"/>
</dbReference>
<dbReference type="PANTHER" id="PTHR13650">
    <property type="entry name" value="SPATACSIN"/>
    <property type="match status" value="1"/>
</dbReference>
<dbReference type="GO" id="GO:0007409">
    <property type="term" value="P:axonogenesis"/>
    <property type="evidence" value="ECO:0000318"/>
    <property type="project" value="GO_Central"/>
</dbReference>
<evidence type="ECO:0000313" key="3">
    <source>
        <dbReference type="RefSeq" id="NP_989069.2"/>
    </source>
</evidence>
<dbReference type="GO" id="GO:0030424">
    <property type="term" value="C:axon"/>
    <property type="evidence" value="ECO:0000318"/>
    <property type="project" value="GO_Central"/>
</dbReference>
<reference evidence="3" key="1">
    <citation type="journal article" date="2002" name="Dev. Dyn.">
        <title>Genetic and genomic tools for Xenopus research: The NIH Xenopus initiative.</title>
        <authorList>
            <person name="Klein S.L."/>
            <person name="Strausberg R.L."/>
            <person name="Wagner L."/>
            <person name="Pontius J."/>
            <person name="Clifton S.W."/>
            <person name="Richardson P."/>
        </authorList>
    </citation>
    <scope>NUCLEOTIDE SEQUENCE</scope>
</reference>
<dbReference type="InterPro" id="IPR028103">
    <property type="entry name" value="Spatacsin"/>
</dbReference>
<keyword evidence="2" id="KW-1185">Reference proteome</keyword>
<dbReference type="RefSeq" id="NP_989069.2">
    <property type="nucleotide sequence ID" value="NM_203738.3"/>
</dbReference>
<dbReference type="Proteomes" id="UP000008143">
    <property type="component" value="Chromosome 3"/>
</dbReference>
<evidence type="ECO:0000259" key="1">
    <source>
        <dbReference type="Pfam" id="PF14649"/>
    </source>
</evidence>
<dbReference type="GO" id="GO:0045202">
    <property type="term" value="C:synapse"/>
    <property type="evidence" value="ECO:0000318"/>
    <property type="project" value="GO_Central"/>
</dbReference>
<dbReference type="GO" id="GO:0005737">
    <property type="term" value="C:cytoplasm"/>
    <property type="evidence" value="ECO:0000318"/>
    <property type="project" value="GO_Central"/>
</dbReference>
<organism evidence="2 3">
    <name type="scientific">Xenopus tropicalis</name>
    <name type="common">Western clawed frog</name>
    <name type="synonym">Silurana tropicalis</name>
    <dbReference type="NCBI Taxonomy" id="8364"/>
    <lineage>
        <taxon>Eukaryota</taxon>
        <taxon>Metazoa</taxon>
        <taxon>Chordata</taxon>
        <taxon>Craniata</taxon>
        <taxon>Vertebrata</taxon>
        <taxon>Euteleostomi</taxon>
        <taxon>Amphibia</taxon>
        <taxon>Batrachia</taxon>
        <taxon>Anura</taxon>
        <taxon>Pipoidea</taxon>
        <taxon>Pipidae</taxon>
        <taxon>Xenopodinae</taxon>
        <taxon>Xenopus</taxon>
        <taxon>Silurana</taxon>
    </lineage>
</organism>
<dbReference type="GO" id="GO:0048489">
    <property type="term" value="P:synaptic vesicle transport"/>
    <property type="evidence" value="ECO:0000318"/>
    <property type="project" value="GO_Central"/>
</dbReference>
<protein>
    <submittedName>
        <fullName evidence="3">Spatacsin</fullName>
    </submittedName>
</protein>
<sequence>MGRRILQSCKMNLNILLVPGLTLPEGTNPPVRVSLTRQKHPTLCSLCPQGELHLTALPYEGFHTTHTQLEGLFSHFLWENADGNEEPSDNIPRLLTLSGSNEVAVHGLHVADGHLNVTTIFLCDEDTLRKLCADNHVCVSSVICVRLLSLQGDDVLLLLSSSVLLHLHFSSEDNSLKLLSCLCLDLGFEATERISDVCLKSGLLFMLDTYGFVYVYDTVDGSPIFTMELPLRPENAALDPLNSICVSDDLGLFVVTTAASWALSVQLCEDAREISDHAVSAWHSDHVPDLHISGADEERLSSCHESVCTPRCTLRSDRSWDATLSSLCNEIMNSSDTFVCSKNPYLWPCNLPLKVPLSGIPVGEGWVRIVSEGLDDPLSLHIGSVTSFSAVLCLFGMDGLLNMIQWDMQSKEISSYPLGKAHFVHCSQEDACLVMSDRGLSLVVFSASQEEFLTRLMIHGSASTADTLCLLNKWGRCSVPIHTLEAGLDNRQLDTVDFFLKSKVSILNPLISEEPPDGIQAERYLQNVQDLLPALDLLVSYIRETDQETQSKHFSEQLLQLTLGFLNGQLHLLCALLSESSPALQQAVEILMGYITKLRRFMKKFMEQPQPVDVPGIEGQLHSWKNLSLEQIISDAILTNRIPEAQVFLRAEGHQACSLTWLKQEGLNLVYKCLLETRLQETRQLLRNMGFSVMNELKRICLHTSDRGVRTLLVDLLQREGCFSDQEQEDIQTVIHLEEVYCCPQKRTKESHKLLPHRLVQRLFTGSQEPEVLQAALTPSKNKSHMVLLYWAQGWDLETKEAILLPLRNSQVDMGFSHPRNLWCHLTLWHAWQRISSWIESLEKHGKTSNNDLSTWPLLTPEIVESCTLCCDYTKQKILDKLARMEIFVPSEQQNFEALVERMAVSRSMMPFPVSNPQCSTSENQDRHTHFVLLCAEQSLHYLLYTYLDYHRLNSQLCSALGNTTLHETLPWFAFLVQIRGVKDNSEDPSRMFNASLSNAHMVMPGYQPSMSSMLLEGHTLLALATNMYAPGGIDRVLEQHGESDSGHRNVDPQLLKMALAPYPKLKAALFSTHPATVSSPSDISLYHLLQALSPFQPTHFFTWQSVNTLAASDNSAVLPHCSSPALVSKFSVGEQLDVFFFLRSGRPSVAFATFLVFQLLRSKTPQQLIKQVAEDVYSLALSSFHLSSVLASCCCFFELLGLNSHKLRVDVNVAHMILSHSASLHEDPGVHKSQAQALAHRLCRLVENEREAAMDILHSLEEAVFSEECQNSSSLPTGSCLTIQQFCLLHSIPMSTRYLRSCAQQQDWLQLLVNTHTQEQVLCVAEKLSPALNNHIMLSLQDANSDAQISEYDLERSENDTVTASLYNILLGCQKTGQPGRTLLKECIKHRAPLLSVLAAYMQDTNQIACLCVWLVTSVDPANCAELTNMLSVASDHEWDLQDLTRIWEILLERKDSQTLYKAFSIFLEDCPLLLLLELYELCLQHKYYLEAGQKIDDFQRWMMNDDTEDTELSLLIPLPWLLQRASQLLQLLLLQTQTPYELRKVLQLLSDKAKPQLFGGIDVHKLSDLTSILQDHPIAISKELICHYSPEALQVECQRLIQMLLDKRIFSLAQRVAELAELPTDSIVIEEVLQDQCLLKEVGQWENSQSRVQYWRKCHQVFSATELSPAAASDFFCSQTLSLVAPECLLRDQTEFLAEQEMLFTLAGHWRSLSNTASIEVLEEIEQKIWKCRLAREVLSKHGAASQLCTLPSFASLTLEFSFSSLPALNSPSLLHISNLPPLGTPSSLLDREQTKALSSLVDCLLDESRVHEASRVCRYFLLPHYDLWLLLNCRALATGETVRDQLHPEIQAILGEGSERRESIWHQRKRLHSSSSLDTAMPPVPSDPVLLDLEILKDRCSHGKTYCQQLLCLYELSQDLGCSFSDISSRDPGEILRSLLSSQRPELTDRAQAVINFHGLSPQTVAQIVAEEGVRVWRAGPVEVYNASEIRQRFLQLVKLCQDPTLVGLTLLDYLENVPLTEQHCIIELLISAHDCFSLTCHLEGIRRVLQACRHLTESHLAANQEYSLMVRLLSGIGRYNEMVYVFDILHKEQHFEVLLRKQLDTKGGLQTALLEYIKRCHPGDSEKHNMTALCFSLHRDIGHNHEQAALIQLKLIQSRAWEYWMSELVELRSALMKALTLLIDAAESYSKDSCVRQSLRCARLTRLLTLQLHLLNNSHQTKLINLDRENLMEPILELPRFYQAVIVTEAYDIQPDWAEVLYHKVILAGDFQYLNEFKQRELLRSGVFQQLSDKCKLQPPGATGLQNLKRVLGYCEDTYTRYKLALENQFYDVTDVLMRDSQTRCCLTDMLSR</sequence>
<dbReference type="AGR" id="Xenbase:XB-GENE-5868352"/>
<dbReference type="GO" id="GO:0007268">
    <property type="term" value="P:chemical synaptic transmission"/>
    <property type="evidence" value="ECO:0000318"/>
    <property type="project" value="GO_Central"/>
</dbReference>
<dbReference type="GeneID" id="394666"/>
<dbReference type="GO" id="GO:0030425">
    <property type="term" value="C:dendrite"/>
    <property type="evidence" value="ECO:0000318"/>
    <property type="project" value="GO_Central"/>
</dbReference>
<dbReference type="KEGG" id="xtr:394666"/>